<accession>A0ABD6SGX3</accession>
<feature type="domain" description="Schlafen AlbA-2" evidence="1">
    <location>
        <begin position="14"/>
        <end position="125"/>
    </location>
</feature>
<name>A0ABD6SGX3_BACTU</name>
<dbReference type="InterPro" id="IPR007421">
    <property type="entry name" value="Schlafen_AlbA_2_dom"/>
</dbReference>
<proteinExistence type="predicted"/>
<dbReference type="InterPro" id="IPR038461">
    <property type="entry name" value="Schlafen_AlbA_2_dom_sf"/>
</dbReference>
<dbReference type="Gene3D" id="3.30.950.30">
    <property type="entry name" value="Schlafen, AAA domain"/>
    <property type="match status" value="1"/>
</dbReference>
<evidence type="ECO:0000259" key="1">
    <source>
        <dbReference type="Pfam" id="PF04326"/>
    </source>
</evidence>
<organism evidence="2 3">
    <name type="scientific">Bacillus thuringiensis</name>
    <dbReference type="NCBI Taxonomy" id="1428"/>
    <lineage>
        <taxon>Bacteria</taxon>
        <taxon>Bacillati</taxon>
        <taxon>Bacillota</taxon>
        <taxon>Bacilli</taxon>
        <taxon>Bacillales</taxon>
        <taxon>Bacillaceae</taxon>
        <taxon>Bacillus</taxon>
        <taxon>Bacillus cereus group</taxon>
    </lineage>
</organism>
<gene>
    <name evidence="2" type="ORF">CN461_27955</name>
</gene>
<dbReference type="RefSeq" id="WP_098403010.1">
    <property type="nucleotide sequence ID" value="NZ_NTXF01000052.1"/>
</dbReference>
<dbReference type="EMBL" id="NTXF01000052">
    <property type="protein sequence ID" value="PEX44006.1"/>
    <property type="molecule type" value="Genomic_DNA"/>
</dbReference>
<dbReference type="Pfam" id="PF04326">
    <property type="entry name" value="SLFN_AlbA_2"/>
    <property type="match status" value="1"/>
</dbReference>
<evidence type="ECO:0000313" key="3">
    <source>
        <dbReference type="Proteomes" id="UP000220502"/>
    </source>
</evidence>
<comment type="caution">
    <text evidence="2">The sequence shown here is derived from an EMBL/GenBank/DDBJ whole genome shotgun (WGS) entry which is preliminary data.</text>
</comment>
<reference evidence="2 3" key="1">
    <citation type="submission" date="2017-09" db="EMBL/GenBank/DDBJ databases">
        <title>Large-scale bioinformatics analysis of Bacillus genomes uncovers conserved roles of natural products in bacterial physiology.</title>
        <authorList>
            <consortium name="Agbiome Team Llc"/>
            <person name="Bleich R.M."/>
            <person name="Kirk G.J."/>
            <person name="Santa Maria K.C."/>
            <person name="Allen S.E."/>
            <person name="Farag S."/>
            <person name="Shank E.A."/>
            <person name="Bowers A."/>
        </authorList>
    </citation>
    <scope>NUCLEOTIDE SEQUENCE [LARGE SCALE GENOMIC DNA]</scope>
    <source>
        <strain evidence="2 3">AFS007900</strain>
    </source>
</reference>
<sequence>MSQNLISLIQFGRETRNVEFKTTYDWNNPQHKAKIVKTILGMSNVRDGGHLILGVEEINDSFIPRGMSQNDWDLLNQDDVMAHVNNFADPYVEFTVHKIQHDGMLFVIFEIDEFKEIPVVCKRQGEQGLKQGTLFTRSRRMAETVAVPSQSEMREILDIAIEKGVRKFQERISRTGLIIQSESTDENRFNAELEGL</sequence>
<dbReference type="Proteomes" id="UP000220502">
    <property type="component" value="Unassembled WGS sequence"/>
</dbReference>
<protein>
    <recommendedName>
        <fullName evidence="1">Schlafen AlbA-2 domain-containing protein</fullName>
    </recommendedName>
</protein>
<dbReference type="AlphaFoldDB" id="A0ABD6SGX3"/>
<evidence type="ECO:0000313" key="2">
    <source>
        <dbReference type="EMBL" id="PEX44006.1"/>
    </source>
</evidence>